<protein>
    <submittedName>
        <fullName evidence="2">ARAD1C34848p</fullName>
    </submittedName>
</protein>
<accession>A0A060T933</accession>
<evidence type="ECO:0000256" key="1">
    <source>
        <dbReference type="SAM" id="MobiDB-lite"/>
    </source>
</evidence>
<feature type="region of interest" description="Disordered" evidence="1">
    <location>
        <begin position="1"/>
        <end position="37"/>
    </location>
</feature>
<dbReference type="PANTHER" id="PTHR31904:SF1">
    <property type="entry name" value="BYPASS OF STOP CODON PROTEIN 5-RELATED"/>
    <property type="match status" value="1"/>
</dbReference>
<dbReference type="InterPro" id="IPR039634">
    <property type="entry name" value="Bul1-like"/>
</dbReference>
<dbReference type="InterPro" id="IPR014752">
    <property type="entry name" value="Arrestin-like_C"/>
</dbReference>
<dbReference type="Gene3D" id="2.60.40.640">
    <property type="match status" value="1"/>
</dbReference>
<evidence type="ECO:0000313" key="2">
    <source>
        <dbReference type="EMBL" id="CDP35407.1"/>
    </source>
</evidence>
<gene>
    <name evidence="2" type="ORF">GNLVRS02_ARAD1C34848g</name>
</gene>
<feature type="compositionally biased region" description="Pro residues" evidence="1">
    <location>
        <begin position="20"/>
        <end position="29"/>
    </location>
</feature>
<dbReference type="PANTHER" id="PTHR31904">
    <property type="entry name" value="BYPASS OF STOP CODON PROTEIN 5-RELATED"/>
    <property type="match status" value="1"/>
</dbReference>
<dbReference type="AlphaFoldDB" id="A0A060T933"/>
<reference evidence="2" key="1">
    <citation type="submission" date="2014-02" db="EMBL/GenBank/DDBJ databases">
        <authorList>
            <person name="Genoscope - CEA"/>
        </authorList>
    </citation>
    <scope>NUCLEOTIDE SEQUENCE</scope>
    <source>
        <strain evidence="2">LS3</strain>
    </source>
</reference>
<name>A0A060T933_BLAAD</name>
<reference evidence="2" key="2">
    <citation type="submission" date="2014-06" db="EMBL/GenBank/DDBJ databases">
        <title>The complete genome of Blastobotrys (Arxula) adeninivorans LS3 - a yeast of biotechnological interest.</title>
        <authorList>
            <person name="Kunze G."/>
            <person name="Gaillardin C."/>
            <person name="Czernicka M."/>
            <person name="Durrens P."/>
            <person name="Martin T."/>
            <person name="Boer E."/>
            <person name="Gabaldon T."/>
            <person name="Cruz J."/>
            <person name="Talla E."/>
            <person name="Marck C."/>
            <person name="Goffeau A."/>
            <person name="Barbe V."/>
            <person name="Baret P."/>
            <person name="Baronian K."/>
            <person name="Beier S."/>
            <person name="Bleykasten C."/>
            <person name="Bode R."/>
            <person name="Casaregola S."/>
            <person name="Despons L."/>
            <person name="Fairhead C."/>
            <person name="Giersberg M."/>
            <person name="Gierski P."/>
            <person name="Hahnel U."/>
            <person name="Hartmann A."/>
            <person name="Jankowska D."/>
            <person name="Jubin C."/>
            <person name="Jung P."/>
            <person name="Lafontaine I."/>
            <person name="Leh-Louis V."/>
            <person name="Lemaire M."/>
            <person name="Marcet-Houben M."/>
            <person name="Mascher M."/>
            <person name="Morel G."/>
            <person name="Richard G.-F."/>
            <person name="Riechen J."/>
            <person name="Sacerdot C."/>
            <person name="Sarkar A."/>
            <person name="Savel G."/>
            <person name="Schacherer J."/>
            <person name="Sherman D."/>
            <person name="Straub M.-L."/>
            <person name="Stein N."/>
            <person name="Thierry A."/>
            <person name="Trautwein-Schult A."/>
            <person name="Westhof E."/>
            <person name="Worch S."/>
            <person name="Dujon B."/>
            <person name="Souciet J.-L."/>
            <person name="Wincker P."/>
            <person name="Scholz U."/>
            <person name="Neuveglise N."/>
        </authorList>
    </citation>
    <scope>NUCLEOTIDE SEQUENCE</scope>
    <source>
        <strain evidence="2">LS3</strain>
    </source>
</reference>
<dbReference type="EMBL" id="HG937693">
    <property type="protein sequence ID" value="CDP35407.1"/>
    <property type="molecule type" value="Genomic_DNA"/>
</dbReference>
<sequence length="430" mass="47553">MASRTMILPGSVPPGLNGIPSPPPSPPPYKGEELADPPAYDDGYCVDAIPASAENRLQPILSIKLNNHDPNYIYSSGDLLSGKVVATPSTRDIPFEKILVDLQVTETVQGVRNHQYVVGTHAVSVEKYLIPSSVYPEDMVLRKGYQYTFTFSMIIPDALPAGACAGHDDPQTGHYDMPPSVGVPSEAEERDVWYKDGKSFSLKGKGLTVSYRVRARLTTPGDEHGSRQLISRHHRYIRFLPRYDYPTLAHNQVQHTATLKKLFSRRPSVDVKLSVPKVPTLFLYRPIFWLRLDLDVPDTLYKIESISLQLVAHTTVCLGGLNRSWTGVKPQTIDTEFPPHKVTFSPPTWTPGSFNRINTSVWVAMVVPLDTKVIPSFESCFASHSYELVASVDFGGHVASITLPTVVSHSREEGPVTVPTQNCIPLKDKA</sequence>
<proteinExistence type="predicted"/>
<organism evidence="2">
    <name type="scientific">Blastobotrys adeninivorans</name>
    <name type="common">Yeast</name>
    <name type="synonym">Arxula adeninivorans</name>
    <dbReference type="NCBI Taxonomy" id="409370"/>
    <lineage>
        <taxon>Eukaryota</taxon>
        <taxon>Fungi</taxon>
        <taxon>Dikarya</taxon>
        <taxon>Ascomycota</taxon>
        <taxon>Saccharomycotina</taxon>
        <taxon>Dipodascomycetes</taxon>
        <taxon>Dipodascales</taxon>
        <taxon>Trichomonascaceae</taxon>
        <taxon>Blastobotrys</taxon>
    </lineage>
</organism>
<dbReference type="PhylomeDB" id="A0A060T933"/>